<sequence length="490" mass="56498">MGGEKMNLFKSKEEAVKLLLKAIVSNDRARKTLTKKFENWLHNKLLKDNKFGRPEAVQEDKFLILKALLRCAERNIERGYFSKDFARRTIDTLVKGAFMHGAKDATRAYEEKYGYGPPSFLVLSPTKACNLHCLGCYASSDPHSSEKLPFDVARRILKEGHDLLGIRFIVISGGEPLMYRDSGKGLLDLVEEFNDMFFLMFTNGTLISKHTARRMAKLGNITPAISVEGYELETDLRRGKGVFKKILRAFENLREAGVPFGISVTATRSNVNVLLTDEFYDYYFIEQGASYMWMFQYMPIGRDISLNLMPTPEERMKLYWQWRKMLEEREYFVADFWNSGVVSNGCIAYGRPGGYFYIDWNGNVTPCVFVPYYKDNIIEIYRRGGTLIDALMSDFMKKGREWQFNYAYFKPASEMGNLLMPCSIRDHYLNFKRIALETGAKPEDGAAAVAIKDENYEKGMARYDEELRKLTEDIWKKKFLKLQEEKTGAA</sequence>
<dbReference type="InterPro" id="IPR013785">
    <property type="entry name" value="Aldolase_TIM"/>
</dbReference>
<keyword evidence="2" id="KW-0479">Metal-binding</keyword>
<keyword evidence="4" id="KW-0411">Iron-sulfur</keyword>
<evidence type="ECO:0000256" key="4">
    <source>
        <dbReference type="ARBA" id="ARBA00023014"/>
    </source>
</evidence>
<evidence type="ECO:0000313" key="6">
    <source>
        <dbReference type="EMBL" id="HDM89929.1"/>
    </source>
</evidence>
<feature type="domain" description="Radical SAM core" evidence="5">
    <location>
        <begin position="113"/>
        <end position="335"/>
    </location>
</feature>
<dbReference type="PANTHER" id="PTHR43524">
    <property type="entry name" value="RADICAL SAM SUPERFAMILY PROTEIN"/>
    <property type="match status" value="1"/>
</dbReference>
<evidence type="ECO:0000256" key="1">
    <source>
        <dbReference type="ARBA" id="ARBA00022691"/>
    </source>
</evidence>
<dbReference type="AlphaFoldDB" id="A0A7C1BD84"/>
<accession>A0A7C1BD84</accession>
<dbReference type="GO" id="GO:0046872">
    <property type="term" value="F:metal ion binding"/>
    <property type="evidence" value="ECO:0007669"/>
    <property type="project" value="UniProtKB-KW"/>
</dbReference>
<dbReference type="EMBL" id="DRBW01000069">
    <property type="protein sequence ID" value="HDM89929.1"/>
    <property type="molecule type" value="Genomic_DNA"/>
</dbReference>
<dbReference type="PROSITE" id="PS51918">
    <property type="entry name" value="RADICAL_SAM"/>
    <property type="match status" value="1"/>
</dbReference>
<dbReference type="SUPFAM" id="SSF102114">
    <property type="entry name" value="Radical SAM enzymes"/>
    <property type="match status" value="1"/>
</dbReference>
<dbReference type="Proteomes" id="UP000885931">
    <property type="component" value="Unassembled WGS sequence"/>
</dbReference>
<evidence type="ECO:0000256" key="3">
    <source>
        <dbReference type="ARBA" id="ARBA00023004"/>
    </source>
</evidence>
<dbReference type="Pfam" id="PF04055">
    <property type="entry name" value="Radical_SAM"/>
    <property type="match status" value="1"/>
</dbReference>
<proteinExistence type="predicted"/>
<dbReference type="Gene3D" id="3.20.20.70">
    <property type="entry name" value="Aldolase class I"/>
    <property type="match status" value="1"/>
</dbReference>
<dbReference type="GO" id="GO:0051536">
    <property type="term" value="F:iron-sulfur cluster binding"/>
    <property type="evidence" value="ECO:0007669"/>
    <property type="project" value="UniProtKB-KW"/>
</dbReference>
<dbReference type="PANTHER" id="PTHR43524:SF1">
    <property type="entry name" value="RADICAL SAM SUPERFAMILY PROTEIN"/>
    <property type="match status" value="1"/>
</dbReference>
<reference evidence="6" key="1">
    <citation type="journal article" date="2020" name="mSystems">
        <title>Genome- and Community-Level Interaction Insights into Carbon Utilization and Element Cycling Functions of Hydrothermarchaeota in Hydrothermal Sediment.</title>
        <authorList>
            <person name="Zhou Z."/>
            <person name="Liu Y."/>
            <person name="Xu W."/>
            <person name="Pan J."/>
            <person name="Luo Z.H."/>
            <person name="Li M."/>
        </authorList>
    </citation>
    <scope>NUCLEOTIDE SEQUENCE [LARGE SCALE GENOMIC DNA]</scope>
    <source>
        <strain evidence="6">HyVt-237</strain>
    </source>
</reference>
<dbReference type="CDD" id="cd01335">
    <property type="entry name" value="Radical_SAM"/>
    <property type="match status" value="1"/>
</dbReference>
<dbReference type="SFLD" id="SFLDG01067">
    <property type="entry name" value="SPASM/twitch_domain_containing"/>
    <property type="match status" value="1"/>
</dbReference>
<dbReference type="InterPro" id="IPR058240">
    <property type="entry name" value="rSAM_sf"/>
</dbReference>
<dbReference type="InterPro" id="IPR007197">
    <property type="entry name" value="rSAM"/>
</dbReference>
<protein>
    <submittedName>
        <fullName evidence="6">Radical SAM protein</fullName>
    </submittedName>
</protein>
<comment type="caution">
    <text evidence="6">The sequence shown here is derived from an EMBL/GenBank/DDBJ whole genome shotgun (WGS) entry which is preliminary data.</text>
</comment>
<dbReference type="SFLD" id="SFLDS00029">
    <property type="entry name" value="Radical_SAM"/>
    <property type="match status" value="1"/>
</dbReference>
<keyword evidence="3" id="KW-0408">Iron</keyword>
<name>A0A7C1BD84_UNCW3</name>
<dbReference type="GO" id="GO:0003824">
    <property type="term" value="F:catalytic activity"/>
    <property type="evidence" value="ECO:0007669"/>
    <property type="project" value="InterPro"/>
</dbReference>
<keyword evidence="1" id="KW-0949">S-adenosyl-L-methionine</keyword>
<evidence type="ECO:0000256" key="2">
    <source>
        <dbReference type="ARBA" id="ARBA00022723"/>
    </source>
</evidence>
<gene>
    <name evidence="6" type="ORF">ENG67_01835</name>
</gene>
<evidence type="ECO:0000259" key="5">
    <source>
        <dbReference type="PROSITE" id="PS51918"/>
    </source>
</evidence>
<organism evidence="6">
    <name type="scientific">candidate division WOR-3 bacterium</name>
    <dbReference type="NCBI Taxonomy" id="2052148"/>
    <lineage>
        <taxon>Bacteria</taxon>
        <taxon>Bacteria division WOR-3</taxon>
    </lineage>
</organism>